<sequence length="284" mass="29975">MRPRRGRRRLEPPHPDLPKAPTMLTTRYVSGSPNWLDLGTPDIGAAREFYADLFGWTFVPAGPEAGGYGMFQLDGETTAAGMPLAPDQGHPAWSVYFQSPDIDATAEAVRQGGGAVLHGPMDIWDQGRMAYFADPSGASFGCWQPNRNKGLDRVGAEGALCWTELYTPDESAALAFYTAVLGWGTSSMPFPDGSGSYTMVHPASAGPDAMFGGLVPLAATGGTTPHWLPYFAVRDCDATVTRARSGGGSALTPAVDLQGVGRFATLTDPAGARFAVMQGEPQDG</sequence>
<dbReference type="InterPro" id="IPR004360">
    <property type="entry name" value="Glyas_Fos-R_dOase_dom"/>
</dbReference>
<dbReference type="CDD" id="cd07247">
    <property type="entry name" value="SgaA_N_like"/>
    <property type="match status" value="2"/>
</dbReference>
<dbReference type="InterPro" id="IPR029068">
    <property type="entry name" value="Glyas_Bleomycin-R_OHBP_Dase"/>
</dbReference>
<organism evidence="3 4">
    <name type="scientific">Streptomyces clavuligerus</name>
    <dbReference type="NCBI Taxonomy" id="1901"/>
    <lineage>
        <taxon>Bacteria</taxon>
        <taxon>Bacillati</taxon>
        <taxon>Actinomycetota</taxon>
        <taxon>Actinomycetes</taxon>
        <taxon>Kitasatosporales</taxon>
        <taxon>Streptomycetaceae</taxon>
        <taxon>Streptomyces</taxon>
    </lineage>
</organism>
<gene>
    <name evidence="3" type="ORF">SCLAV_5199</name>
</gene>
<dbReference type="PANTHER" id="PTHR33993:SF10">
    <property type="entry name" value="CONSERVED PROTEIN"/>
    <property type="match status" value="1"/>
</dbReference>
<dbReference type="SUPFAM" id="SSF54593">
    <property type="entry name" value="Glyoxalase/Bleomycin resistance protein/Dihydroxybiphenyl dioxygenase"/>
    <property type="match status" value="2"/>
</dbReference>
<accession>E2PY95</accession>
<proteinExistence type="predicted"/>
<name>E2PY95_STRCL</name>
<evidence type="ECO:0000313" key="3">
    <source>
        <dbReference type="EMBL" id="EFG10271.1"/>
    </source>
</evidence>
<feature type="region of interest" description="Disordered" evidence="1">
    <location>
        <begin position="1"/>
        <end position="21"/>
    </location>
</feature>
<feature type="domain" description="VOC" evidence="2">
    <location>
        <begin position="32"/>
        <end position="145"/>
    </location>
</feature>
<dbReference type="STRING" id="1901.BB341_02995"/>
<dbReference type="eggNOG" id="COG3324">
    <property type="taxonomic scope" value="Bacteria"/>
</dbReference>
<dbReference type="PANTHER" id="PTHR33993">
    <property type="entry name" value="GLYOXALASE-RELATED"/>
    <property type="match status" value="1"/>
</dbReference>
<protein>
    <submittedName>
        <fullName evidence="3">Putative hydroxylase</fullName>
    </submittedName>
</protein>
<keyword evidence="4" id="KW-1185">Reference proteome</keyword>
<dbReference type="InterPro" id="IPR052164">
    <property type="entry name" value="Anthracycline_SecMetBiosynth"/>
</dbReference>
<evidence type="ECO:0000313" key="4">
    <source>
        <dbReference type="Proteomes" id="UP000002357"/>
    </source>
</evidence>
<dbReference type="Pfam" id="PF00903">
    <property type="entry name" value="Glyoxalase"/>
    <property type="match status" value="2"/>
</dbReference>
<dbReference type="PROSITE" id="PS51819">
    <property type="entry name" value="VOC"/>
    <property type="match status" value="2"/>
</dbReference>
<feature type="domain" description="VOC" evidence="2">
    <location>
        <begin position="159"/>
        <end position="279"/>
    </location>
</feature>
<dbReference type="Proteomes" id="UP000002357">
    <property type="component" value="Chromosome"/>
</dbReference>
<dbReference type="InterPro" id="IPR037523">
    <property type="entry name" value="VOC_core"/>
</dbReference>
<dbReference type="Gene3D" id="3.10.180.10">
    <property type="entry name" value="2,3-Dihydroxybiphenyl 1,2-Dioxygenase, domain 1"/>
    <property type="match status" value="2"/>
</dbReference>
<dbReference type="EMBL" id="CM000913">
    <property type="protein sequence ID" value="EFG10271.1"/>
    <property type="molecule type" value="Genomic_DNA"/>
</dbReference>
<dbReference type="AlphaFoldDB" id="E2PY95"/>
<evidence type="ECO:0000256" key="1">
    <source>
        <dbReference type="SAM" id="MobiDB-lite"/>
    </source>
</evidence>
<evidence type="ECO:0000259" key="2">
    <source>
        <dbReference type="PROSITE" id="PS51819"/>
    </source>
</evidence>
<reference evidence="3 4" key="1">
    <citation type="journal article" date="2010" name="Genome Biol. Evol.">
        <title>The sequence of a 1.8-mb bacterial linear plasmid reveals a rich evolutionary reservoir of secondary metabolic pathways.</title>
        <authorList>
            <person name="Medema M.H."/>
            <person name="Trefzer A."/>
            <person name="Kovalchuk A."/>
            <person name="van den Berg M."/>
            <person name="Mueller U."/>
            <person name="Heijne W."/>
            <person name="Wu L."/>
            <person name="Alam M.T."/>
            <person name="Ronning C.M."/>
            <person name="Nierman W.C."/>
            <person name="Bovenberg R.A.L."/>
            <person name="Breitling R."/>
            <person name="Takano E."/>
        </authorList>
    </citation>
    <scope>NUCLEOTIDE SEQUENCE [LARGE SCALE GENOMIC DNA]</scope>
    <source>
        <strain evidence="4">ATCC 27064 / DSM 738 / JCM 4710 / NBRC 13307 / NCIMB 12785 / NRRL 3585 / VKM Ac-602</strain>
    </source>
</reference>